<evidence type="ECO:0000256" key="6">
    <source>
        <dbReference type="ARBA" id="ARBA00022946"/>
    </source>
</evidence>
<keyword evidence="9" id="KW-0350">Heme biosynthesis</keyword>
<evidence type="ECO:0000256" key="5">
    <source>
        <dbReference type="ARBA" id="ARBA00022692"/>
    </source>
</evidence>
<keyword evidence="7 13" id="KW-1133">Transmembrane helix</keyword>
<dbReference type="FunFam" id="1.10.357.140:FF:000004">
    <property type="entry name" value="Protoheme IX farnesyltransferase, mitochondrial"/>
    <property type="match status" value="1"/>
</dbReference>
<dbReference type="CDD" id="cd13957">
    <property type="entry name" value="PT_UbiA_Cox10"/>
    <property type="match status" value="1"/>
</dbReference>
<dbReference type="RefSeq" id="XP_031023343.1">
    <property type="nucleotide sequence ID" value="XM_031170709.1"/>
</dbReference>
<feature type="compositionally biased region" description="Polar residues" evidence="12">
    <location>
        <begin position="392"/>
        <end position="404"/>
    </location>
</feature>
<evidence type="ECO:0000256" key="8">
    <source>
        <dbReference type="ARBA" id="ARBA00023128"/>
    </source>
</evidence>
<dbReference type="InterPro" id="IPR000537">
    <property type="entry name" value="UbiA_prenyltransferase"/>
</dbReference>
<evidence type="ECO:0000256" key="2">
    <source>
        <dbReference type="ARBA" id="ARBA00005985"/>
    </source>
</evidence>
<dbReference type="GO" id="GO:0008495">
    <property type="term" value="F:protoheme IX farnesyltransferase activity"/>
    <property type="evidence" value="ECO:0007669"/>
    <property type="project" value="InterPro"/>
</dbReference>
<dbReference type="Pfam" id="PF01040">
    <property type="entry name" value="UbiA"/>
    <property type="match status" value="1"/>
</dbReference>
<evidence type="ECO:0000313" key="15">
    <source>
        <dbReference type="Proteomes" id="UP000319731"/>
    </source>
</evidence>
<evidence type="ECO:0000256" key="1">
    <source>
        <dbReference type="ARBA" id="ARBA00004225"/>
    </source>
</evidence>
<sequence length="404" mass="43615">MYRAGGRSIVWQPLVRLAASRASIRMARAPLLPLCKLAKTNGLAVQTNTRTALISGNASSSIPSIPSAIPQLPVTATQSSTSPPQSSTSPQLRWKEIPEFSASLYQDLSKAKLSAFIVLSTMCGYAMAPGATILSGLLWTTLGTTLCVSSANSINQWIEAPYDAQMSRTRNRPLVRHALSPLHAFSFGMATGLSGVTILYSMVNPLTALLGGLNIILYTCVYTPLKRTSISNTWAGAIVGGIPPMMGWAACTGTLDPGAWVLAAVLYAWQFPHFNALSWNLRADYSKAGYRMTSVINPDLNARVALRYSLLLFPLAYLAPAIGMTTWWFAIDSTLVNAMMAVAALRFWKHSSDKTARELFFGSLVHLPVFLALLLLHKQSSEAKESSDNAIKESQSPNSTKAIA</sequence>
<feature type="region of interest" description="Disordered" evidence="12">
    <location>
        <begin position="383"/>
        <end position="404"/>
    </location>
</feature>
<evidence type="ECO:0000256" key="11">
    <source>
        <dbReference type="ARBA" id="ARBA00030253"/>
    </source>
</evidence>
<dbReference type="HAMAP" id="MF_00154">
    <property type="entry name" value="CyoE_CtaB"/>
    <property type="match status" value="1"/>
</dbReference>
<gene>
    <name evidence="14" type="ORF">SmJEL517_g04781</name>
</gene>
<dbReference type="InterPro" id="IPR044878">
    <property type="entry name" value="UbiA_sf"/>
</dbReference>
<evidence type="ECO:0000256" key="9">
    <source>
        <dbReference type="ARBA" id="ARBA00023133"/>
    </source>
</evidence>
<feature type="transmembrane region" description="Helical" evidence="13">
    <location>
        <begin position="206"/>
        <end position="225"/>
    </location>
</feature>
<proteinExistence type="inferred from homology"/>
<evidence type="ECO:0000313" key="14">
    <source>
        <dbReference type="EMBL" id="TPX32069.1"/>
    </source>
</evidence>
<dbReference type="PANTHER" id="PTHR43448:SF2">
    <property type="entry name" value="PROTOHEME IX FARNESYLTRANSFERASE, MITOCHONDRIAL"/>
    <property type="match status" value="1"/>
</dbReference>
<dbReference type="Gene3D" id="1.10.357.140">
    <property type="entry name" value="UbiA prenyltransferase"/>
    <property type="match status" value="1"/>
</dbReference>
<evidence type="ECO:0000256" key="12">
    <source>
        <dbReference type="SAM" id="MobiDB-lite"/>
    </source>
</evidence>
<evidence type="ECO:0000256" key="4">
    <source>
        <dbReference type="ARBA" id="ARBA00022679"/>
    </source>
</evidence>
<protein>
    <recommendedName>
        <fullName evidence="3">Protoheme IX farnesyltransferase, mitochondrial</fullName>
    </recommendedName>
    <alternativeName>
        <fullName evidence="11">Heme O synthase</fullName>
    </alternativeName>
</protein>
<keyword evidence="5 13" id="KW-0812">Transmembrane</keyword>
<dbReference type="AlphaFoldDB" id="A0A507BYY0"/>
<dbReference type="InterPro" id="IPR006369">
    <property type="entry name" value="Protohaem_IX_farnesylTrfase"/>
</dbReference>
<dbReference type="NCBIfam" id="TIGR01473">
    <property type="entry name" value="cyoE_ctaB"/>
    <property type="match status" value="1"/>
</dbReference>
<accession>A0A507BYY0</accession>
<comment type="caution">
    <text evidence="14">The sequence shown here is derived from an EMBL/GenBank/DDBJ whole genome shotgun (WGS) entry which is preliminary data.</text>
</comment>
<feature type="transmembrane region" description="Helical" evidence="13">
    <location>
        <begin position="359"/>
        <end position="376"/>
    </location>
</feature>
<evidence type="ECO:0000256" key="13">
    <source>
        <dbReference type="SAM" id="Phobius"/>
    </source>
</evidence>
<keyword evidence="4" id="KW-0808">Transferase</keyword>
<dbReference type="PANTHER" id="PTHR43448">
    <property type="entry name" value="PROTOHEME IX FARNESYLTRANSFERASE, MITOCHONDRIAL"/>
    <property type="match status" value="1"/>
</dbReference>
<evidence type="ECO:0000256" key="3">
    <source>
        <dbReference type="ARBA" id="ARBA00016335"/>
    </source>
</evidence>
<keyword evidence="8" id="KW-0496">Mitochondrion</keyword>
<dbReference type="GO" id="GO:0031966">
    <property type="term" value="C:mitochondrial membrane"/>
    <property type="evidence" value="ECO:0007669"/>
    <property type="project" value="UniProtKB-SubCell"/>
</dbReference>
<organism evidence="14 15">
    <name type="scientific">Synchytrium microbalum</name>
    <dbReference type="NCBI Taxonomy" id="1806994"/>
    <lineage>
        <taxon>Eukaryota</taxon>
        <taxon>Fungi</taxon>
        <taxon>Fungi incertae sedis</taxon>
        <taxon>Chytridiomycota</taxon>
        <taxon>Chytridiomycota incertae sedis</taxon>
        <taxon>Chytridiomycetes</taxon>
        <taxon>Synchytriales</taxon>
        <taxon>Synchytriaceae</taxon>
        <taxon>Synchytrium</taxon>
    </lineage>
</organism>
<comment type="subcellular location">
    <subcellularLocation>
        <location evidence="1">Mitochondrion membrane</location>
        <topology evidence="1">Multi-pass membrane protein</topology>
    </subcellularLocation>
</comment>
<dbReference type="OrthoDB" id="5211at2759"/>
<feature type="transmembrane region" description="Helical" evidence="13">
    <location>
        <begin position="113"/>
        <end position="131"/>
    </location>
</feature>
<evidence type="ECO:0000256" key="10">
    <source>
        <dbReference type="ARBA" id="ARBA00023136"/>
    </source>
</evidence>
<keyword evidence="6" id="KW-0809">Transit peptide</keyword>
<feature type="transmembrane region" description="Helical" evidence="13">
    <location>
        <begin position="310"/>
        <end position="330"/>
    </location>
</feature>
<dbReference type="EMBL" id="QEAO01000035">
    <property type="protein sequence ID" value="TPX32069.1"/>
    <property type="molecule type" value="Genomic_DNA"/>
</dbReference>
<reference evidence="14 15" key="1">
    <citation type="journal article" date="2019" name="Sci. Rep.">
        <title>Comparative genomics of chytrid fungi reveal insights into the obligate biotrophic and pathogenic lifestyle of Synchytrium endobioticum.</title>
        <authorList>
            <person name="van de Vossenberg B.T.L.H."/>
            <person name="Warris S."/>
            <person name="Nguyen H.D.T."/>
            <person name="van Gent-Pelzer M.P.E."/>
            <person name="Joly D.L."/>
            <person name="van de Geest H.C."/>
            <person name="Bonants P.J.M."/>
            <person name="Smith D.S."/>
            <person name="Levesque C.A."/>
            <person name="van der Lee T.A.J."/>
        </authorList>
    </citation>
    <scope>NUCLEOTIDE SEQUENCE [LARGE SCALE GENOMIC DNA]</scope>
    <source>
        <strain evidence="14 15">JEL517</strain>
    </source>
</reference>
<dbReference type="STRING" id="1806994.A0A507BYY0"/>
<name>A0A507BYY0_9FUNG</name>
<dbReference type="GeneID" id="42006006"/>
<evidence type="ECO:0000256" key="7">
    <source>
        <dbReference type="ARBA" id="ARBA00022989"/>
    </source>
</evidence>
<keyword evidence="15" id="KW-1185">Reference proteome</keyword>
<dbReference type="GO" id="GO:0006784">
    <property type="term" value="P:heme A biosynthetic process"/>
    <property type="evidence" value="ECO:0007669"/>
    <property type="project" value="TreeGrafter"/>
</dbReference>
<dbReference type="Proteomes" id="UP000319731">
    <property type="component" value="Unassembled WGS sequence"/>
</dbReference>
<comment type="similarity">
    <text evidence="2">Belongs to the UbiA prenyltransferase family.</text>
</comment>
<keyword evidence="10 13" id="KW-0472">Membrane</keyword>